<dbReference type="Pfam" id="PF02782">
    <property type="entry name" value="FGGY_C"/>
    <property type="match status" value="1"/>
</dbReference>
<dbReference type="Proteomes" id="UP000309676">
    <property type="component" value="Unassembled WGS sequence"/>
</dbReference>
<keyword evidence="12" id="KW-1185">Reference proteome</keyword>
<evidence type="ECO:0000313" key="11">
    <source>
        <dbReference type="EMBL" id="TLS48535.1"/>
    </source>
</evidence>
<proteinExistence type="inferred from homology"/>
<dbReference type="InterPro" id="IPR018484">
    <property type="entry name" value="FGGY_N"/>
</dbReference>
<evidence type="ECO:0000256" key="5">
    <source>
        <dbReference type="ARBA" id="ARBA00022840"/>
    </source>
</evidence>
<dbReference type="PANTHER" id="PTHR10196:SF93">
    <property type="entry name" value="L-RHAMNULOKINASE"/>
    <property type="match status" value="1"/>
</dbReference>
<dbReference type="GO" id="GO:0019301">
    <property type="term" value="P:rhamnose catabolic process"/>
    <property type="evidence" value="ECO:0007669"/>
    <property type="project" value="UniProtKB-UniRule"/>
</dbReference>
<dbReference type="PANTHER" id="PTHR10196">
    <property type="entry name" value="SUGAR KINASE"/>
    <property type="match status" value="1"/>
</dbReference>
<keyword evidence="5" id="KW-0067">ATP-binding</keyword>
<dbReference type="Gene3D" id="3.30.420.40">
    <property type="match status" value="2"/>
</dbReference>
<dbReference type="OrthoDB" id="9761504at2"/>
<evidence type="ECO:0000256" key="6">
    <source>
        <dbReference type="ARBA" id="ARBA00023157"/>
    </source>
</evidence>
<keyword evidence="7" id="KW-0684">Rhamnose metabolism</keyword>
<protein>
    <recommendedName>
        <fullName evidence="8">Rhamnulokinase</fullName>
        <ecNumber evidence="8">2.7.1.5</ecNumber>
    </recommendedName>
</protein>
<evidence type="ECO:0000256" key="7">
    <source>
        <dbReference type="ARBA" id="ARBA00023308"/>
    </source>
</evidence>
<evidence type="ECO:0000259" key="10">
    <source>
        <dbReference type="Pfam" id="PF02782"/>
    </source>
</evidence>
<feature type="domain" description="Carbohydrate kinase FGGY N-terminal" evidence="9">
    <location>
        <begin position="3"/>
        <end position="243"/>
    </location>
</feature>
<dbReference type="EC" id="2.7.1.5" evidence="8"/>
<organism evidence="11 12">
    <name type="scientific">Paenibacillus antri</name>
    <dbReference type="NCBI Taxonomy" id="2582848"/>
    <lineage>
        <taxon>Bacteria</taxon>
        <taxon>Bacillati</taxon>
        <taxon>Bacillota</taxon>
        <taxon>Bacilli</taxon>
        <taxon>Bacillales</taxon>
        <taxon>Paenibacillaceae</taxon>
        <taxon>Paenibacillus</taxon>
    </lineage>
</organism>
<comment type="caution">
    <text evidence="11">The sequence shown here is derived from an EMBL/GenBank/DDBJ whole genome shotgun (WGS) entry which is preliminary data.</text>
</comment>
<dbReference type="PROSITE" id="PS00018">
    <property type="entry name" value="EF_HAND_1"/>
    <property type="match status" value="1"/>
</dbReference>
<evidence type="ECO:0000256" key="1">
    <source>
        <dbReference type="ARBA" id="ARBA00009156"/>
    </source>
</evidence>
<dbReference type="InterPro" id="IPR013449">
    <property type="entry name" value="Rhamnulokinase"/>
</dbReference>
<evidence type="ECO:0000256" key="2">
    <source>
        <dbReference type="ARBA" id="ARBA00022679"/>
    </source>
</evidence>
<gene>
    <name evidence="11" type="primary">rhaB</name>
    <name evidence="11" type="ORF">FE782_29935</name>
</gene>
<comment type="similarity">
    <text evidence="1">Belongs to the FGGY kinase family.</text>
</comment>
<dbReference type="GO" id="GO:0004370">
    <property type="term" value="F:glycerol kinase activity"/>
    <property type="evidence" value="ECO:0007669"/>
    <property type="project" value="TreeGrafter"/>
</dbReference>
<dbReference type="InterPro" id="IPR043129">
    <property type="entry name" value="ATPase_NBD"/>
</dbReference>
<sequence>MSVLAFDLGASSGRAVVGRLTEGRLVVEEVHRFPNDPVEVGGRLYWDILRLYHEIKQGIVKARQQGIDVRSIGIDSWAVDFGLIGANGELIANPYHYRDRHTDGVMDEVFAKLGKASIYAKTGLQFLQFNTMYQLAALAKADSPALSAADKLLMIPDLLRYFLTGIMKGEYTNASTTQLLGAVDRAWDEELVAGVGVRRSLLPDVVQPGTVVGPLAPRVQEELLVGPIPVVAVAEHDTASAVVAVPALEADFAYLSCGTWSLLGTELDEPVLTERALAWNFTNEGGYGGTYRLLKNIMGLWLVQECKRAWDKAGGSRSFAELAERAAEAKAHVSYIDPDDDRFLSPADMPAEIRAYCRETGQPVPATEAETIRCVLESLALKYRYVLERTEALAGKTFGGLHIVGGGIQNELLCRLTADAIRRPVWAGPAEGSAIGNVLVQLIAAGDISSLAEGRRIVRDSFGVATYEPTDGERWSAEYERFLDITKLRA</sequence>
<dbReference type="EMBL" id="VCIW01000033">
    <property type="protein sequence ID" value="TLS48535.1"/>
    <property type="molecule type" value="Genomic_DNA"/>
</dbReference>
<keyword evidence="4 11" id="KW-0418">Kinase</keyword>
<feature type="domain" description="Carbohydrate kinase FGGY C-terminal" evidence="10">
    <location>
        <begin position="253"/>
        <end position="445"/>
    </location>
</feature>
<name>A0A5R9GAU7_9BACL</name>
<keyword evidence="3" id="KW-0547">Nucleotide-binding</keyword>
<dbReference type="RefSeq" id="WP_138198028.1">
    <property type="nucleotide sequence ID" value="NZ_VCIW01000033.1"/>
</dbReference>
<accession>A0A5R9GAU7</accession>
<dbReference type="InterPro" id="IPR018247">
    <property type="entry name" value="EF_Hand_1_Ca_BS"/>
</dbReference>
<dbReference type="InterPro" id="IPR018485">
    <property type="entry name" value="FGGY_C"/>
</dbReference>
<dbReference type="GO" id="GO:0005524">
    <property type="term" value="F:ATP binding"/>
    <property type="evidence" value="ECO:0007669"/>
    <property type="project" value="UniProtKB-KW"/>
</dbReference>
<reference evidence="11 12" key="1">
    <citation type="submission" date="2019-05" db="EMBL/GenBank/DDBJ databases">
        <authorList>
            <person name="Narsing Rao M.P."/>
            <person name="Li W.J."/>
        </authorList>
    </citation>
    <scope>NUCLEOTIDE SEQUENCE [LARGE SCALE GENOMIC DNA]</scope>
    <source>
        <strain evidence="11 12">SYSU_K30003</strain>
    </source>
</reference>
<dbReference type="NCBIfam" id="TIGR02627">
    <property type="entry name" value="rhamnulo_kin"/>
    <property type="match status" value="1"/>
</dbReference>
<dbReference type="CDD" id="cd07771">
    <property type="entry name" value="ASKHA_NBD_FGGY_RhaB-like"/>
    <property type="match status" value="1"/>
</dbReference>
<dbReference type="Pfam" id="PF00370">
    <property type="entry name" value="FGGY_N"/>
    <property type="match status" value="1"/>
</dbReference>
<evidence type="ECO:0000313" key="12">
    <source>
        <dbReference type="Proteomes" id="UP000309676"/>
    </source>
</evidence>
<dbReference type="AlphaFoldDB" id="A0A5R9GAU7"/>
<dbReference type="SUPFAM" id="SSF53067">
    <property type="entry name" value="Actin-like ATPase domain"/>
    <property type="match status" value="2"/>
</dbReference>
<evidence type="ECO:0000256" key="4">
    <source>
        <dbReference type="ARBA" id="ARBA00022777"/>
    </source>
</evidence>
<evidence type="ECO:0000259" key="9">
    <source>
        <dbReference type="Pfam" id="PF00370"/>
    </source>
</evidence>
<dbReference type="GO" id="GO:0005829">
    <property type="term" value="C:cytosol"/>
    <property type="evidence" value="ECO:0007669"/>
    <property type="project" value="TreeGrafter"/>
</dbReference>
<keyword evidence="2 11" id="KW-0808">Transferase</keyword>
<evidence type="ECO:0000256" key="8">
    <source>
        <dbReference type="NCBIfam" id="TIGR02627"/>
    </source>
</evidence>
<dbReference type="GO" id="GO:0006071">
    <property type="term" value="P:glycerol metabolic process"/>
    <property type="evidence" value="ECO:0007669"/>
    <property type="project" value="TreeGrafter"/>
</dbReference>
<dbReference type="GO" id="GO:0008993">
    <property type="term" value="F:rhamnulokinase activity"/>
    <property type="evidence" value="ECO:0007669"/>
    <property type="project" value="UniProtKB-UniRule"/>
</dbReference>
<keyword evidence="6" id="KW-1015">Disulfide bond</keyword>
<evidence type="ECO:0000256" key="3">
    <source>
        <dbReference type="ARBA" id="ARBA00022741"/>
    </source>
</evidence>